<dbReference type="FunFam" id="3.40.50.1110:FF:000022">
    <property type="entry name" value="Isoamyl acetate-hydrolyzing esterase"/>
    <property type="match status" value="1"/>
</dbReference>
<proteinExistence type="predicted"/>
<protein>
    <recommendedName>
        <fullName evidence="1">SGNH hydrolase-type esterase domain-containing protein</fullName>
    </recommendedName>
</protein>
<dbReference type="STRING" id="1071383.J7S4W9"/>
<reference evidence="3" key="2">
    <citation type="submission" date="2012-08" db="EMBL/GenBank/DDBJ databases">
        <title>Genome sequence of Kazachstania naganishii.</title>
        <authorList>
            <person name="Gordon J.L."/>
            <person name="Armisen D."/>
            <person name="Proux-Wera E."/>
            <person name="OhEigeartaigh S.S."/>
            <person name="Byrne K.P."/>
            <person name="Wolfe K.H."/>
        </authorList>
    </citation>
    <scope>NUCLEOTIDE SEQUENCE [LARGE SCALE GENOMIC DNA]</scope>
    <source>
        <strain evidence="3">ATCC MYA-139 / BCRC 22969 / CBS 8797 / CCRC 22969 / KCTC 17520 / NBRC 10181 / NCYC 3082</strain>
    </source>
</reference>
<dbReference type="RefSeq" id="XP_022463097.1">
    <property type="nucleotide sequence ID" value="XM_022606398.1"/>
</dbReference>
<dbReference type="InterPro" id="IPR013830">
    <property type="entry name" value="SGNH_hydro"/>
</dbReference>
<dbReference type="OrthoDB" id="671439at2759"/>
<name>J7S4W9_HUIN7</name>
<dbReference type="InterPro" id="IPR036514">
    <property type="entry name" value="SGNH_hydro_sf"/>
</dbReference>
<evidence type="ECO:0000259" key="1">
    <source>
        <dbReference type="Pfam" id="PF13472"/>
    </source>
</evidence>
<dbReference type="PANTHER" id="PTHR14209:SF19">
    <property type="entry name" value="ISOAMYL ACETATE-HYDROLYZING ESTERASE 1 HOMOLOG"/>
    <property type="match status" value="1"/>
</dbReference>
<dbReference type="CDD" id="cd01838">
    <property type="entry name" value="Isoamyl_acetate_hydrolase_like"/>
    <property type="match status" value="1"/>
</dbReference>
<dbReference type="PANTHER" id="PTHR14209">
    <property type="entry name" value="ISOAMYL ACETATE-HYDROLYZING ESTERASE 1"/>
    <property type="match status" value="1"/>
</dbReference>
<dbReference type="Proteomes" id="UP000006310">
    <property type="component" value="Chromosome 2"/>
</dbReference>
<dbReference type="Gene3D" id="3.40.50.1110">
    <property type="entry name" value="SGNH hydrolase"/>
    <property type="match status" value="1"/>
</dbReference>
<dbReference type="KEGG" id="kng:KNAG_0B04160"/>
<dbReference type="EMBL" id="HE978315">
    <property type="protein sequence ID" value="CCK68851.1"/>
    <property type="molecule type" value="Genomic_DNA"/>
</dbReference>
<organism evidence="2 3">
    <name type="scientific">Huiozyma naganishii (strain ATCC MYA-139 / BCRC 22969 / CBS 8797 / KCTC 17520 / NBRC 10181 / NCYC 3082 / Yp74L-3)</name>
    <name type="common">Yeast</name>
    <name type="synonym">Kazachstania naganishii</name>
    <dbReference type="NCBI Taxonomy" id="1071383"/>
    <lineage>
        <taxon>Eukaryota</taxon>
        <taxon>Fungi</taxon>
        <taxon>Dikarya</taxon>
        <taxon>Ascomycota</taxon>
        <taxon>Saccharomycotina</taxon>
        <taxon>Saccharomycetes</taxon>
        <taxon>Saccharomycetales</taxon>
        <taxon>Saccharomycetaceae</taxon>
        <taxon>Huiozyma</taxon>
    </lineage>
</organism>
<sequence length="234" mass="26849">MSLQYDKLLLFGDSITEFAFNPEQFSIGTALTNAYTRKLDVVQRGFSGYNSRWGVRILKKLLSSESGNIVMAVVFFGANDACLGGHQRVDVAEYVQNLQAMVRMLQDRRIKPIVVSPGLIDRGTWDASRQEEISAGYVRTNEQFKLYAESLVDWTQRENIPLVNLYKAFSEQKKHKCEDLLADGLHLSGDGYRIYYDELCRVIDEFYPELSASNLPYKLPYWRDVKEDGSNIFE</sequence>
<reference evidence="2 3" key="1">
    <citation type="journal article" date="2011" name="Proc. Natl. Acad. Sci. U.S.A.">
        <title>Evolutionary erosion of yeast sex chromosomes by mating-type switching accidents.</title>
        <authorList>
            <person name="Gordon J.L."/>
            <person name="Armisen D."/>
            <person name="Proux-Wera E."/>
            <person name="Oheigeartaigh S.S."/>
            <person name="Byrne K.P."/>
            <person name="Wolfe K.H."/>
        </authorList>
    </citation>
    <scope>NUCLEOTIDE SEQUENCE [LARGE SCALE GENOMIC DNA]</scope>
    <source>
        <strain evidence="3">ATCC MYA-139 / BCRC 22969 / CBS 8797 / CCRC 22969 / KCTC 17520 / NBRC 10181 / NCYC 3082</strain>
    </source>
</reference>
<dbReference type="SUPFAM" id="SSF52266">
    <property type="entry name" value="SGNH hydrolase"/>
    <property type="match status" value="1"/>
</dbReference>
<dbReference type="AlphaFoldDB" id="J7S4W9"/>
<evidence type="ECO:0000313" key="3">
    <source>
        <dbReference type="Proteomes" id="UP000006310"/>
    </source>
</evidence>
<dbReference type="InterPro" id="IPR045136">
    <property type="entry name" value="Iah1-like"/>
</dbReference>
<feature type="domain" description="SGNH hydrolase-type esterase" evidence="1">
    <location>
        <begin position="10"/>
        <end position="194"/>
    </location>
</feature>
<evidence type="ECO:0000313" key="2">
    <source>
        <dbReference type="EMBL" id="CCK68851.1"/>
    </source>
</evidence>
<dbReference type="Pfam" id="PF13472">
    <property type="entry name" value="Lipase_GDSL_2"/>
    <property type="match status" value="1"/>
</dbReference>
<accession>J7S4W9</accession>
<gene>
    <name evidence="2" type="primary">KNAG0B04160</name>
    <name evidence="2" type="ordered locus">KNAG_0B04160</name>
</gene>
<dbReference type="HOGENOM" id="CLU_051989_0_2_1"/>
<dbReference type="OMA" id="VPIDRYK"/>
<keyword evidence="3" id="KW-1185">Reference proteome</keyword>
<dbReference type="GeneID" id="34524501"/>
<dbReference type="eggNOG" id="KOG3035">
    <property type="taxonomic scope" value="Eukaryota"/>
</dbReference>